<dbReference type="GO" id="GO:0009306">
    <property type="term" value="P:protein secretion"/>
    <property type="evidence" value="ECO:0007669"/>
    <property type="project" value="InterPro"/>
</dbReference>
<dbReference type="Pfam" id="PF03958">
    <property type="entry name" value="Secretin_N"/>
    <property type="match status" value="1"/>
</dbReference>
<evidence type="ECO:0000256" key="1">
    <source>
        <dbReference type="ARBA" id="ARBA00004370"/>
    </source>
</evidence>
<proteinExistence type="predicted"/>
<evidence type="ECO:0000259" key="4">
    <source>
        <dbReference type="Pfam" id="PF00263"/>
    </source>
</evidence>
<name>A0A381PY17_9ZZZZ</name>
<dbReference type="PRINTS" id="PR00811">
    <property type="entry name" value="BCTERIALGSPD"/>
</dbReference>
<dbReference type="PANTHER" id="PTHR30332:SF24">
    <property type="entry name" value="SECRETIN GSPD-RELATED"/>
    <property type="match status" value="1"/>
</dbReference>
<dbReference type="Gene3D" id="3.30.1370.120">
    <property type="match status" value="1"/>
</dbReference>
<protein>
    <submittedName>
        <fullName evidence="6">Uncharacterized protein</fullName>
    </submittedName>
</protein>
<dbReference type="InterPro" id="IPR050810">
    <property type="entry name" value="Bact_Secretion_Sys_Channel"/>
</dbReference>
<dbReference type="PANTHER" id="PTHR30332">
    <property type="entry name" value="PROBABLE GENERAL SECRETION PATHWAY PROTEIN D"/>
    <property type="match status" value="1"/>
</dbReference>
<dbReference type="GO" id="GO:0015627">
    <property type="term" value="C:type II protein secretion system complex"/>
    <property type="evidence" value="ECO:0007669"/>
    <property type="project" value="TreeGrafter"/>
</dbReference>
<dbReference type="InterPro" id="IPR001775">
    <property type="entry name" value="GspD/PilQ"/>
</dbReference>
<evidence type="ECO:0000256" key="3">
    <source>
        <dbReference type="ARBA" id="ARBA00023136"/>
    </source>
</evidence>
<dbReference type="Gene3D" id="3.55.50.30">
    <property type="match status" value="1"/>
</dbReference>
<feature type="domain" description="Type II/III secretion system secretin-like" evidence="4">
    <location>
        <begin position="306"/>
        <end position="466"/>
    </location>
</feature>
<organism evidence="6">
    <name type="scientific">marine metagenome</name>
    <dbReference type="NCBI Taxonomy" id="408172"/>
    <lineage>
        <taxon>unclassified sequences</taxon>
        <taxon>metagenomes</taxon>
        <taxon>ecological metagenomes</taxon>
    </lineage>
</organism>
<sequence>MLTPTVRGLTSTVLVVGLALATSTPATAQNPPVTQTQEGITLNFQNVDLASVITALGQAAGMNVAAANMPDVPVTLRTAEPVQADGVEALIRQLATANGVTVLEEGGFLVLQGPILEDGVIQEPRNLYIVQLEHARAPMLAATLSALFGGAIPTGNVGLQPTQTLSQQLQTLEQQTLGGVGAGLQQQGFDFQVGAGELQGEVQIVPDQLTNTLLVRARVNDWTIIEQAIQALDLRPLQVVIEVVIAEVATTDELNLGVSFLTSQVNSETGAFTEATLPALPGQDPSSFALRFFRLGNLNVDATLAALSMQGDVRILSRPIVQVQNNQEARILVGSQVPFVQVSQVSDLGGVNEVVQYRDVGTSLNILPTINESGYVNLLLTQEVSSVTDEIQFDAPVISTREATTQILARSGQTVVVGGLVEQQTAKQRSGIPILMDIPLLGYLFGSTREVARNSELFLFLTPFVVASDEDAERLRLEIEDNANLLEELVPIPSLLPPGSTVIVPDTIGG</sequence>
<dbReference type="EMBL" id="UINC01001105">
    <property type="protein sequence ID" value="SUZ70887.1"/>
    <property type="molecule type" value="Genomic_DNA"/>
</dbReference>
<dbReference type="Pfam" id="PF00263">
    <property type="entry name" value="Secretin"/>
    <property type="match status" value="1"/>
</dbReference>
<gene>
    <name evidence="6" type="ORF">METZ01_LOCUS23741</name>
</gene>
<evidence type="ECO:0000313" key="6">
    <source>
        <dbReference type="EMBL" id="SUZ70887.1"/>
    </source>
</evidence>
<keyword evidence="2" id="KW-0732">Signal</keyword>
<accession>A0A381PY17</accession>
<evidence type="ECO:0000259" key="5">
    <source>
        <dbReference type="Pfam" id="PF03958"/>
    </source>
</evidence>
<keyword evidence="3" id="KW-0472">Membrane</keyword>
<dbReference type="InterPro" id="IPR038591">
    <property type="entry name" value="NolW-like_sf"/>
</dbReference>
<dbReference type="InterPro" id="IPR004846">
    <property type="entry name" value="T2SS/T3SS_dom"/>
</dbReference>
<evidence type="ECO:0000256" key="2">
    <source>
        <dbReference type="ARBA" id="ARBA00022729"/>
    </source>
</evidence>
<dbReference type="InterPro" id="IPR005644">
    <property type="entry name" value="NolW-like"/>
</dbReference>
<comment type="subcellular location">
    <subcellularLocation>
        <location evidence="1">Membrane</location>
    </subcellularLocation>
</comment>
<feature type="domain" description="NolW-like" evidence="5">
    <location>
        <begin position="129"/>
        <end position="238"/>
    </location>
</feature>
<reference evidence="6" key="1">
    <citation type="submission" date="2018-05" db="EMBL/GenBank/DDBJ databases">
        <authorList>
            <person name="Lanie J.A."/>
            <person name="Ng W.-L."/>
            <person name="Kazmierczak K.M."/>
            <person name="Andrzejewski T.M."/>
            <person name="Davidsen T.M."/>
            <person name="Wayne K.J."/>
            <person name="Tettelin H."/>
            <person name="Glass J.I."/>
            <person name="Rusch D."/>
            <person name="Podicherti R."/>
            <person name="Tsui H.-C.T."/>
            <person name="Winkler M.E."/>
        </authorList>
    </citation>
    <scope>NUCLEOTIDE SEQUENCE</scope>
</reference>
<dbReference type="GO" id="GO:0016020">
    <property type="term" value="C:membrane"/>
    <property type="evidence" value="ECO:0007669"/>
    <property type="project" value="UniProtKB-SubCell"/>
</dbReference>
<dbReference type="AlphaFoldDB" id="A0A381PY17"/>